<evidence type="ECO:0000259" key="2">
    <source>
        <dbReference type="Pfam" id="PF02481"/>
    </source>
</evidence>
<dbReference type="PANTHER" id="PTHR43022">
    <property type="entry name" value="PROTEIN SMF"/>
    <property type="match status" value="1"/>
</dbReference>
<dbReference type="Pfam" id="PF02481">
    <property type="entry name" value="DNA_processg_A"/>
    <property type="match status" value="1"/>
</dbReference>
<dbReference type="OrthoDB" id="9785707at2"/>
<dbReference type="GO" id="GO:0009294">
    <property type="term" value="P:DNA-mediated transformation"/>
    <property type="evidence" value="ECO:0007669"/>
    <property type="project" value="InterPro"/>
</dbReference>
<accession>H3KHJ3</accession>
<dbReference type="Proteomes" id="UP000004956">
    <property type="component" value="Unassembled WGS sequence"/>
</dbReference>
<dbReference type="STRING" id="762967.HMPREF9440_02237"/>
<evidence type="ECO:0000256" key="1">
    <source>
        <dbReference type="ARBA" id="ARBA00006525"/>
    </source>
</evidence>
<gene>
    <name evidence="3" type="ORF">HMPREF9440_02237</name>
</gene>
<comment type="caution">
    <text evidence="3">The sequence shown here is derived from an EMBL/GenBank/DDBJ whole genome shotgun (WGS) entry which is preliminary data.</text>
</comment>
<dbReference type="InterPro" id="IPR057666">
    <property type="entry name" value="DrpA_SLOG"/>
</dbReference>
<proteinExistence type="inferred from homology"/>
<dbReference type="InterPro" id="IPR003488">
    <property type="entry name" value="DprA"/>
</dbReference>
<reference evidence="3 4" key="1">
    <citation type="submission" date="2011-11" db="EMBL/GenBank/DDBJ databases">
        <authorList>
            <person name="Weinstock G."/>
            <person name="Sodergren E."/>
            <person name="Clifton S."/>
            <person name="Fulton L."/>
            <person name="Fulton B."/>
            <person name="Courtney L."/>
            <person name="Fronick C."/>
            <person name="Harrison M."/>
            <person name="Strong C."/>
            <person name="Farmer C."/>
            <person name="Delahaunty K."/>
            <person name="Markovic C."/>
            <person name="Hall O."/>
            <person name="Minx P."/>
            <person name="Tomlinson C."/>
            <person name="Mitreva M."/>
            <person name="Hou S."/>
            <person name="Chen J."/>
            <person name="Wollam A."/>
            <person name="Pepin K.H."/>
            <person name="Johnson M."/>
            <person name="Bhonagiri V."/>
            <person name="Zhang X."/>
            <person name="Suruliraj S."/>
            <person name="Warren W."/>
            <person name="Chinwalla A."/>
            <person name="Mardis E.R."/>
            <person name="Wilson R.K."/>
        </authorList>
    </citation>
    <scope>NUCLEOTIDE SEQUENCE [LARGE SCALE GENOMIC DNA]</scope>
    <source>
        <strain evidence="3 4">YIT 11816</strain>
    </source>
</reference>
<dbReference type="PATRIC" id="fig|762967.3.peg.1760"/>
<sequence>MREKEREAWLKTALAPGLDAPTLVRLLQALGDPELLLHADYAAVSRAAGDAAARALRAVDDDRVAEASAWLGRTPDAFLLPIVDDAYPAALIEAGVAPPVLFGRGNRAVLQEDALWITGMTHADAEALRDAREMGAAAARAGLVVTTTLADGIEAEAAQGVLDAGGRLLVWFATGPNRVFPKSNLETVRRALATGSLILTPHPPGEAVSEAALGLRTACAAAYARGILVVADERRGRAVEAARQAAQFGRDVFAVPGSIHAVGSKGPHQLIREGAKLAESVLDLLDEWSGRHNARLSGGVR</sequence>
<dbReference type="EMBL" id="AFBQ01000340">
    <property type="protein sequence ID" value="EHY30407.1"/>
    <property type="molecule type" value="Genomic_DNA"/>
</dbReference>
<comment type="similarity">
    <text evidence="1">Belongs to the DprA/Smf family.</text>
</comment>
<name>H3KHJ3_9BURK</name>
<dbReference type="HOGENOM" id="CLU_029601_1_1_4"/>
<evidence type="ECO:0000313" key="3">
    <source>
        <dbReference type="EMBL" id="EHY30407.1"/>
    </source>
</evidence>
<feature type="domain" description="Smf/DprA SLOG" evidence="2">
    <location>
        <begin position="81"/>
        <end position="288"/>
    </location>
</feature>
<dbReference type="AlphaFoldDB" id="H3KHJ3"/>
<dbReference type="Gene3D" id="3.40.50.450">
    <property type="match status" value="1"/>
</dbReference>
<evidence type="ECO:0000313" key="4">
    <source>
        <dbReference type="Proteomes" id="UP000004956"/>
    </source>
</evidence>
<organism evidence="3 4">
    <name type="scientific">Sutterella parvirubra YIT 11816</name>
    <dbReference type="NCBI Taxonomy" id="762967"/>
    <lineage>
        <taxon>Bacteria</taxon>
        <taxon>Pseudomonadati</taxon>
        <taxon>Pseudomonadota</taxon>
        <taxon>Betaproteobacteria</taxon>
        <taxon>Burkholderiales</taxon>
        <taxon>Sutterellaceae</taxon>
        <taxon>Sutterella</taxon>
    </lineage>
</organism>
<protein>
    <submittedName>
        <fullName evidence="3">Putative DNA protecting protein DprA</fullName>
    </submittedName>
</protein>
<dbReference type="SUPFAM" id="SSF102405">
    <property type="entry name" value="MCP/YpsA-like"/>
    <property type="match status" value="1"/>
</dbReference>
<keyword evidence="4" id="KW-1185">Reference proteome</keyword>
<dbReference type="RefSeq" id="WP_008543521.1">
    <property type="nucleotide sequence ID" value="NZ_JH605011.1"/>
</dbReference>
<dbReference type="PANTHER" id="PTHR43022:SF1">
    <property type="entry name" value="PROTEIN SMF"/>
    <property type="match status" value="1"/>
</dbReference>